<protein>
    <recommendedName>
        <fullName evidence="4">Secreted protein</fullName>
    </recommendedName>
</protein>
<name>A0AAD5N1N1_PARTN</name>
<feature type="signal peptide" evidence="1">
    <location>
        <begin position="1"/>
        <end position="25"/>
    </location>
</feature>
<keyword evidence="1" id="KW-0732">Signal</keyword>
<keyword evidence="3" id="KW-1185">Reference proteome</keyword>
<dbReference type="EMBL" id="JAHQIW010003767">
    <property type="protein sequence ID" value="KAJ1360036.1"/>
    <property type="molecule type" value="Genomic_DNA"/>
</dbReference>
<accession>A0AAD5N1N1</accession>
<feature type="chain" id="PRO_5041897297" description="Secreted protein" evidence="1">
    <location>
        <begin position="26"/>
        <end position="54"/>
    </location>
</feature>
<organism evidence="2 3">
    <name type="scientific">Parelaphostrongylus tenuis</name>
    <name type="common">Meningeal worm</name>
    <dbReference type="NCBI Taxonomy" id="148309"/>
    <lineage>
        <taxon>Eukaryota</taxon>
        <taxon>Metazoa</taxon>
        <taxon>Ecdysozoa</taxon>
        <taxon>Nematoda</taxon>
        <taxon>Chromadorea</taxon>
        <taxon>Rhabditida</taxon>
        <taxon>Rhabditina</taxon>
        <taxon>Rhabditomorpha</taxon>
        <taxon>Strongyloidea</taxon>
        <taxon>Metastrongylidae</taxon>
        <taxon>Parelaphostrongylus</taxon>
    </lineage>
</organism>
<evidence type="ECO:0000256" key="1">
    <source>
        <dbReference type="SAM" id="SignalP"/>
    </source>
</evidence>
<evidence type="ECO:0000313" key="2">
    <source>
        <dbReference type="EMBL" id="KAJ1360036.1"/>
    </source>
</evidence>
<evidence type="ECO:0008006" key="4">
    <source>
        <dbReference type="Google" id="ProtNLM"/>
    </source>
</evidence>
<reference evidence="2" key="1">
    <citation type="submission" date="2021-06" db="EMBL/GenBank/DDBJ databases">
        <title>Parelaphostrongylus tenuis whole genome reference sequence.</title>
        <authorList>
            <person name="Garwood T.J."/>
            <person name="Larsen P.A."/>
            <person name="Fountain-Jones N.M."/>
            <person name="Garbe J.R."/>
            <person name="Macchietto M.G."/>
            <person name="Kania S.A."/>
            <person name="Gerhold R.W."/>
            <person name="Richards J.E."/>
            <person name="Wolf T.M."/>
        </authorList>
    </citation>
    <scope>NUCLEOTIDE SEQUENCE</scope>
    <source>
        <strain evidence="2">MNPRO001-30</strain>
        <tissue evidence="2">Meninges</tissue>
    </source>
</reference>
<evidence type="ECO:0000313" key="3">
    <source>
        <dbReference type="Proteomes" id="UP001196413"/>
    </source>
</evidence>
<comment type="caution">
    <text evidence="2">The sequence shown here is derived from an EMBL/GenBank/DDBJ whole genome shotgun (WGS) entry which is preliminary data.</text>
</comment>
<dbReference type="Proteomes" id="UP001196413">
    <property type="component" value="Unassembled WGS sequence"/>
</dbReference>
<gene>
    <name evidence="2" type="ORF">KIN20_018915</name>
</gene>
<dbReference type="AlphaFoldDB" id="A0AAD5N1N1"/>
<proteinExistence type="predicted"/>
<sequence length="54" mass="6150">MARMACSLAIWHSFVFLSIAQLALAMKRTIHISKKENVIFSSFVENIAEFTLFS</sequence>